<organism evidence="2 3">
    <name type="scientific">Iphiclides podalirius</name>
    <name type="common">scarce swallowtail</name>
    <dbReference type="NCBI Taxonomy" id="110791"/>
    <lineage>
        <taxon>Eukaryota</taxon>
        <taxon>Metazoa</taxon>
        <taxon>Ecdysozoa</taxon>
        <taxon>Arthropoda</taxon>
        <taxon>Hexapoda</taxon>
        <taxon>Insecta</taxon>
        <taxon>Pterygota</taxon>
        <taxon>Neoptera</taxon>
        <taxon>Endopterygota</taxon>
        <taxon>Lepidoptera</taxon>
        <taxon>Glossata</taxon>
        <taxon>Ditrysia</taxon>
        <taxon>Papilionoidea</taxon>
        <taxon>Papilionidae</taxon>
        <taxon>Papilioninae</taxon>
        <taxon>Iphiclides</taxon>
    </lineage>
</organism>
<protein>
    <recommendedName>
        <fullName evidence="4">Secreted protein</fullName>
    </recommendedName>
</protein>
<sequence length="68" mass="7823">MIQEPLGRSGVTMRLFNIIAVVLVALLLLCKCDARPTEHKNHVQKRASWCLLKLCSYQPTPHRVQKLR</sequence>
<name>A0ABN8HV44_9NEOP</name>
<keyword evidence="1" id="KW-0732">Signal</keyword>
<accession>A0ABN8HV44</accession>
<proteinExistence type="predicted"/>
<gene>
    <name evidence="2" type="ORF">IPOD504_LOCUS2333</name>
</gene>
<evidence type="ECO:0000313" key="2">
    <source>
        <dbReference type="EMBL" id="CAH2040161.1"/>
    </source>
</evidence>
<evidence type="ECO:0000313" key="3">
    <source>
        <dbReference type="Proteomes" id="UP000837857"/>
    </source>
</evidence>
<dbReference type="Proteomes" id="UP000837857">
    <property type="component" value="Chromosome 12"/>
</dbReference>
<reference evidence="2" key="1">
    <citation type="submission" date="2022-03" db="EMBL/GenBank/DDBJ databases">
        <authorList>
            <person name="Martin H S."/>
        </authorList>
    </citation>
    <scope>NUCLEOTIDE SEQUENCE</scope>
</reference>
<evidence type="ECO:0000256" key="1">
    <source>
        <dbReference type="SAM" id="SignalP"/>
    </source>
</evidence>
<feature type="non-terminal residue" evidence="2">
    <location>
        <position position="68"/>
    </location>
</feature>
<feature type="chain" id="PRO_5047004854" description="Secreted protein" evidence="1">
    <location>
        <begin position="35"/>
        <end position="68"/>
    </location>
</feature>
<keyword evidence="3" id="KW-1185">Reference proteome</keyword>
<evidence type="ECO:0008006" key="4">
    <source>
        <dbReference type="Google" id="ProtNLM"/>
    </source>
</evidence>
<feature type="signal peptide" evidence="1">
    <location>
        <begin position="1"/>
        <end position="34"/>
    </location>
</feature>
<dbReference type="EMBL" id="OW152824">
    <property type="protein sequence ID" value="CAH2040161.1"/>
    <property type="molecule type" value="Genomic_DNA"/>
</dbReference>